<sequence>MKFIHIRPYLTSILITISFLVSWAFFIFLKSNIPLNYLESNSQGYMLTVTTLLFSFLVGHYFNSRYERYIMIRDYHTSRHSRCISLIDIAHTFTDNTKLIKKLYEKLNDIAVIDELCNWGEGYIEEPYYRNLYCLLDEIEIIRDKDLTNYRIFYDKINEINDFTRKLNSIGRDKFSYLRWLLLASLASVIILLTLSVPTSNFINMALLMLFPPIIFLVIYTINSYQNMTFHKESTSMEINEKLFDEIGKKRFYKKNRLRFVRLQIRKNKDLYITEDELTGRDREIYLDYLDKDFYIDRSNKKQCN</sequence>
<evidence type="ECO:0000313" key="3">
    <source>
        <dbReference type="Proteomes" id="UP000075398"/>
    </source>
</evidence>
<keyword evidence="1" id="KW-0812">Transmembrane</keyword>
<feature type="transmembrane region" description="Helical" evidence="1">
    <location>
        <begin position="44"/>
        <end position="63"/>
    </location>
</feature>
<feature type="transmembrane region" description="Helical" evidence="1">
    <location>
        <begin position="202"/>
        <end position="222"/>
    </location>
</feature>
<keyword evidence="1" id="KW-1133">Transmembrane helix</keyword>
<evidence type="ECO:0000256" key="1">
    <source>
        <dbReference type="SAM" id="Phobius"/>
    </source>
</evidence>
<feature type="transmembrane region" description="Helical" evidence="1">
    <location>
        <begin position="9"/>
        <end position="29"/>
    </location>
</feature>
<accession>A0A150J4Y6</accession>
<dbReference type="EMBL" id="LNGC01000027">
    <property type="protein sequence ID" value="KYC52307.1"/>
    <property type="molecule type" value="Genomic_DNA"/>
</dbReference>
<evidence type="ECO:0000313" key="2">
    <source>
        <dbReference type="EMBL" id="KYC52307.1"/>
    </source>
</evidence>
<name>A0A150J4Y6_9EURY</name>
<keyword evidence="1" id="KW-0472">Membrane</keyword>
<dbReference type="AlphaFoldDB" id="A0A150J4Y6"/>
<protein>
    <submittedName>
        <fullName evidence="2">Uncharacterized protein</fullName>
    </submittedName>
</protein>
<organism evidence="2 3">
    <name type="scientific">Candidatus Methanofastidiosum methylothiophilum</name>
    <dbReference type="NCBI Taxonomy" id="1705564"/>
    <lineage>
        <taxon>Archaea</taxon>
        <taxon>Methanobacteriati</taxon>
        <taxon>Methanobacteriota</taxon>
        <taxon>Stenosarchaea group</taxon>
        <taxon>Candidatus Methanofastidiosia</taxon>
        <taxon>Candidatus Methanofastidiosales</taxon>
        <taxon>Candidatus Methanofastidiosaceae</taxon>
        <taxon>Candidatus Methanofastidiosum</taxon>
    </lineage>
</organism>
<comment type="caution">
    <text evidence="2">The sequence shown here is derived from an EMBL/GenBank/DDBJ whole genome shotgun (WGS) entry which is preliminary data.</text>
</comment>
<feature type="transmembrane region" description="Helical" evidence="1">
    <location>
        <begin position="177"/>
        <end position="196"/>
    </location>
</feature>
<dbReference type="Proteomes" id="UP000075398">
    <property type="component" value="Unassembled WGS sequence"/>
</dbReference>
<gene>
    <name evidence="2" type="ORF">AMQ22_00871</name>
</gene>
<reference evidence="2 3" key="1">
    <citation type="journal article" date="2016" name="ISME J.">
        <title>Chasing the elusive Euryarchaeota class WSA2: genomes reveal a uniquely fastidious methyl-reducing methanogen.</title>
        <authorList>
            <person name="Nobu M.K."/>
            <person name="Narihiro T."/>
            <person name="Kuroda K."/>
            <person name="Mei R."/>
            <person name="Liu W.T."/>
        </authorList>
    </citation>
    <scope>NUCLEOTIDE SEQUENCE [LARGE SCALE GENOMIC DNA]</scope>
    <source>
        <strain evidence="2">U1lsi0528_Bin055</strain>
    </source>
</reference>
<proteinExistence type="predicted"/>